<evidence type="ECO:0000313" key="1">
    <source>
        <dbReference type="EMBL" id="EMC90902.1"/>
    </source>
</evidence>
<organism evidence="1 2">
    <name type="scientific">Baudoinia panamericana (strain UAMH 10762)</name>
    <name type="common">Angels' share fungus</name>
    <name type="synonym">Baudoinia compniacensis (strain UAMH 10762)</name>
    <dbReference type="NCBI Taxonomy" id="717646"/>
    <lineage>
        <taxon>Eukaryota</taxon>
        <taxon>Fungi</taxon>
        <taxon>Dikarya</taxon>
        <taxon>Ascomycota</taxon>
        <taxon>Pezizomycotina</taxon>
        <taxon>Dothideomycetes</taxon>
        <taxon>Dothideomycetidae</taxon>
        <taxon>Mycosphaerellales</taxon>
        <taxon>Teratosphaeriaceae</taxon>
        <taxon>Baudoinia</taxon>
    </lineage>
</organism>
<sequence>METGLAYSSQEAGLHLLRVLQQPYPHSTYLTTLPTITSHPSLLLTHGAYISAHFLTLTKPLTTCLLAARILPVPPPATDLARLAARTHALLRATARDTIALFAQLDEAGKTCKGQTRVVLRLLEEWHVLYPARAPAWEWLPLLFKGTVGRACAWAGRQERAHVRH</sequence>
<dbReference type="AlphaFoldDB" id="M2LAR0"/>
<gene>
    <name evidence="1" type="ORF">BAUCODRAFT_152774</name>
</gene>
<name>M2LAR0_BAUPA</name>
<dbReference type="HOGENOM" id="CLU_1610451_0_0_1"/>
<dbReference type="Proteomes" id="UP000011761">
    <property type="component" value="Unassembled WGS sequence"/>
</dbReference>
<dbReference type="EMBL" id="KB445565">
    <property type="protein sequence ID" value="EMC90902.1"/>
    <property type="molecule type" value="Genomic_DNA"/>
</dbReference>
<protein>
    <submittedName>
        <fullName evidence="1">Uncharacterized protein</fullName>
    </submittedName>
</protein>
<keyword evidence="2" id="KW-1185">Reference proteome</keyword>
<dbReference type="RefSeq" id="XP_007681841.1">
    <property type="nucleotide sequence ID" value="XM_007683651.1"/>
</dbReference>
<accession>M2LAR0</accession>
<dbReference type="GeneID" id="19109250"/>
<dbReference type="KEGG" id="bcom:BAUCODRAFT_152774"/>
<evidence type="ECO:0000313" key="2">
    <source>
        <dbReference type="Proteomes" id="UP000011761"/>
    </source>
</evidence>
<proteinExistence type="predicted"/>
<reference evidence="1 2" key="1">
    <citation type="journal article" date="2012" name="PLoS Pathog.">
        <title>Diverse lifestyles and strategies of plant pathogenesis encoded in the genomes of eighteen Dothideomycetes fungi.</title>
        <authorList>
            <person name="Ohm R.A."/>
            <person name="Feau N."/>
            <person name="Henrissat B."/>
            <person name="Schoch C.L."/>
            <person name="Horwitz B.A."/>
            <person name="Barry K.W."/>
            <person name="Condon B.J."/>
            <person name="Copeland A.C."/>
            <person name="Dhillon B."/>
            <person name="Glaser F."/>
            <person name="Hesse C.N."/>
            <person name="Kosti I."/>
            <person name="LaButti K."/>
            <person name="Lindquist E.A."/>
            <person name="Lucas S."/>
            <person name="Salamov A.A."/>
            <person name="Bradshaw R.E."/>
            <person name="Ciuffetti L."/>
            <person name="Hamelin R.C."/>
            <person name="Kema G.H.J."/>
            <person name="Lawrence C."/>
            <person name="Scott J.A."/>
            <person name="Spatafora J.W."/>
            <person name="Turgeon B.G."/>
            <person name="de Wit P.J.G.M."/>
            <person name="Zhong S."/>
            <person name="Goodwin S.B."/>
            <person name="Grigoriev I.V."/>
        </authorList>
    </citation>
    <scope>NUCLEOTIDE SEQUENCE [LARGE SCALE GENOMIC DNA]</scope>
    <source>
        <strain evidence="1 2">UAMH 10762</strain>
    </source>
</reference>